<name>A0AAT9GPM3_9CREN</name>
<evidence type="ECO:0000313" key="1">
    <source>
        <dbReference type="EMBL" id="BFH72798.1"/>
    </source>
</evidence>
<sequence>MTICTTVKEDLETLEEFSKARYIVLIDEKNNEIIFKEENPALKSPMKRPAVAKECVKLKADKVIAPHGSLCFPSYRILKKSNIKILISNINDNVKSPQLRDVNMKEILYSSFLAMVERIKE</sequence>
<dbReference type="RefSeq" id="WP_369610996.1">
    <property type="nucleotide sequence ID" value="NZ_AP031322.1"/>
</dbReference>
<accession>A0AAT9GPM3</accession>
<dbReference type="AlphaFoldDB" id="A0AAT9GPM3"/>
<reference evidence="1" key="1">
    <citation type="submission" date="2024-03" db="EMBL/GenBank/DDBJ databases">
        <title>Complete genome sequence of Sulfurisphaera javensis strain KD-1.</title>
        <authorList>
            <person name="Sakai H."/>
            <person name="Nur N."/>
            <person name="Suwanto A."/>
            <person name="Kurosawa N."/>
        </authorList>
    </citation>
    <scope>NUCLEOTIDE SEQUENCE</scope>
    <source>
        <strain evidence="1">KD-1</strain>
    </source>
</reference>
<gene>
    <name evidence="1" type="ORF">SJAV_07420</name>
</gene>
<dbReference type="EMBL" id="AP031322">
    <property type="protein sequence ID" value="BFH72798.1"/>
    <property type="molecule type" value="Genomic_DNA"/>
</dbReference>
<organism evidence="1">
    <name type="scientific">Sulfurisphaera javensis</name>
    <dbReference type="NCBI Taxonomy" id="2049879"/>
    <lineage>
        <taxon>Archaea</taxon>
        <taxon>Thermoproteota</taxon>
        <taxon>Thermoprotei</taxon>
        <taxon>Sulfolobales</taxon>
        <taxon>Sulfolobaceae</taxon>
        <taxon>Sulfurisphaera</taxon>
    </lineage>
</organism>
<dbReference type="KEGG" id="sjv:SJAV_07420"/>
<proteinExistence type="predicted"/>
<dbReference type="GeneID" id="92353675"/>
<evidence type="ECO:0008006" key="2">
    <source>
        <dbReference type="Google" id="ProtNLM"/>
    </source>
</evidence>
<dbReference type="InterPro" id="IPR036105">
    <property type="entry name" value="DiNase_FeMo-co_biosyn_sf"/>
</dbReference>
<protein>
    <recommendedName>
        <fullName evidence="2">Dinitrogenase iron-molybdenum cofactor biosynthesis domain-containing protein</fullName>
    </recommendedName>
</protein>
<dbReference type="SUPFAM" id="SSF53146">
    <property type="entry name" value="Nitrogenase accessory factor-like"/>
    <property type="match status" value="1"/>
</dbReference>